<dbReference type="RefSeq" id="WP_152641762.1">
    <property type="nucleotide sequence ID" value="NZ_JYJB01000007.1"/>
</dbReference>
<dbReference type="Proteomes" id="UP000033900">
    <property type="component" value="Unassembled WGS sequence"/>
</dbReference>
<dbReference type="PATRIC" id="fig|273678.4.peg.1121"/>
<feature type="transmembrane region" description="Helical" evidence="1">
    <location>
        <begin position="43"/>
        <end position="62"/>
    </location>
</feature>
<dbReference type="OrthoDB" id="5150324at2"/>
<gene>
    <name evidence="2" type="ORF">RS84_01125</name>
</gene>
<dbReference type="AlphaFoldDB" id="A0A0M2HNU8"/>
<protein>
    <submittedName>
        <fullName evidence="2">Uncharacterized protein</fullName>
    </submittedName>
</protein>
<keyword evidence="1" id="KW-1133">Transmembrane helix</keyword>
<feature type="transmembrane region" description="Helical" evidence="1">
    <location>
        <begin position="12"/>
        <end position="31"/>
    </location>
</feature>
<keyword evidence="3" id="KW-1185">Reference proteome</keyword>
<sequence length="127" mass="13109">MTEIIPPTTRPGLPWPLIVGLSALALLWPLAELIGIGQGAPRALTIIAIIAVTWICVVGLGGVPRPVPVLALTGLGHGIISMIAAAIFGGFDQPVWTIFIALGIDAFWGAVAGLMALGIQKIWGSRA</sequence>
<comment type="caution">
    <text evidence="2">The sequence shown here is derived from an EMBL/GenBank/DDBJ whole genome shotgun (WGS) entry which is preliminary data.</text>
</comment>
<evidence type="ECO:0000256" key="1">
    <source>
        <dbReference type="SAM" id="Phobius"/>
    </source>
</evidence>
<keyword evidence="1" id="KW-0812">Transmembrane</keyword>
<dbReference type="STRING" id="273678.RS84_01125"/>
<accession>A0A0M2HNU8</accession>
<proteinExistence type="predicted"/>
<evidence type="ECO:0000313" key="2">
    <source>
        <dbReference type="EMBL" id="KJL48366.1"/>
    </source>
</evidence>
<feature type="transmembrane region" description="Helical" evidence="1">
    <location>
        <begin position="69"/>
        <end position="89"/>
    </location>
</feature>
<dbReference type="EMBL" id="JYJB01000007">
    <property type="protein sequence ID" value="KJL48366.1"/>
    <property type="molecule type" value="Genomic_DNA"/>
</dbReference>
<feature type="transmembrane region" description="Helical" evidence="1">
    <location>
        <begin position="95"/>
        <end position="119"/>
    </location>
</feature>
<evidence type="ECO:0000313" key="3">
    <source>
        <dbReference type="Proteomes" id="UP000033900"/>
    </source>
</evidence>
<name>A0A0M2HNU8_9MICO</name>
<keyword evidence="1" id="KW-0472">Membrane</keyword>
<organism evidence="2 3">
    <name type="scientific">Microbacterium hydrocarbonoxydans</name>
    <dbReference type="NCBI Taxonomy" id="273678"/>
    <lineage>
        <taxon>Bacteria</taxon>
        <taxon>Bacillati</taxon>
        <taxon>Actinomycetota</taxon>
        <taxon>Actinomycetes</taxon>
        <taxon>Micrococcales</taxon>
        <taxon>Microbacteriaceae</taxon>
        <taxon>Microbacterium</taxon>
    </lineage>
</organism>
<reference evidence="2 3" key="1">
    <citation type="submission" date="2015-02" db="EMBL/GenBank/DDBJ databases">
        <title>Draft genome sequences of ten Microbacterium spp. with emphasis on heavy metal contaminated environments.</title>
        <authorList>
            <person name="Corretto E."/>
        </authorList>
    </citation>
    <scope>NUCLEOTIDE SEQUENCE [LARGE SCALE GENOMIC DNA]</scope>
    <source>
        <strain evidence="2 3">SA35</strain>
    </source>
</reference>